<keyword evidence="3" id="KW-0812">Transmembrane</keyword>
<comment type="caution">
    <text evidence="5">The sequence shown here is derived from an EMBL/GenBank/DDBJ whole genome shotgun (WGS) entry which is preliminary data.</text>
</comment>
<dbReference type="PROSITE" id="PS51767">
    <property type="entry name" value="PEPTIDASE_A1"/>
    <property type="match status" value="1"/>
</dbReference>
<evidence type="ECO:0000256" key="2">
    <source>
        <dbReference type="SAM" id="MobiDB-lite"/>
    </source>
</evidence>
<feature type="domain" description="Peptidase A1" evidence="4">
    <location>
        <begin position="285"/>
        <end position="510"/>
    </location>
</feature>
<feature type="compositionally biased region" description="Low complexity" evidence="2">
    <location>
        <begin position="213"/>
        <end position="224"/>
    </location>
</feature>
<keyword evidence="3" id="KW-1133">Transmembrane helix</keyword>
<comment type="similarity">
    <text evidence="1">Belongs to the peptidase A1 family.</text>
</comment>
<evidence type="ECO:0000313" key="6">
    <source>
        <dbReference type="Proteomes" id="UP000604825"/>
    </source>
</evidence>
<proteinExistence type="inferred from homology"/>
<accession>A0A811S666</accession>
<dbReference type="Pfam" id="PF14543">
    <property type="entry name" value="TAXi_N"/>
    <property type="match status" value="1"/>
</dbReference>
<dbReference type="EMBL" id="CAJGYO010000018">
    <property type="protein sequence ID" value="CAD6337967.1"/>
    <property type="molecule type" value="Genomic_DNA"/>
</dbReference>
<dbReference type="OrthoDB" id="657467at2759"/>
<dbReference type="PANTHER" id="PTHR13683">
    <property type="entry name" value="ASPARTYL PROTEASES"/>
    <property type="match status" value="1"/>
</dbReference>
<feature type="region of interest" description="Disordered" evidence="2">
    <location>
        <begin position="200"/>
        <end position="233"/>
    </location>
</feature>
<reference evidence="5" key="1">
    <citation type="submission" date="2020-10" db="EMBL/GenBank/DDBJ databases">
        <authorList>
            <person name="Han B."/>
            <person name="Lu T."/>
            <person name="Zhao Q."/>
            <person name="Huang X."/>
            <person name="Zhao Y."/>
        </authorList>
    </citation>
    <scope>NUCLEOTIDE SEQUENCE</scope>
</reference>
<organism evidence="5 6">
    <name type="scientific">Miscanthus lutarioriparius</name>
    <dbReference type="NCBI Taxonomy" id="422564"/>
    <lineage>
        <taxon>Eukaryota</taxon>
        <taxon>Viridiplantae</taxon>
        <taxon>Streptophyta</taxon>
        <taxon>Embryophyta</taxon>
        <taxon>Tracheophyta</taxon>
        <taxon>Spermatophyta</taxon>
        <taxon>Magnoliopsida</taxon>
        <taxon>Liliopsida</taxon>
        <taxon>Poales</taxon>
        <taxon>Poaceae</taxon>
        <taxon>PACMAD clade</taxon>
        <taxon>Panicoideae</taxon>
        <taxon>Andropogonodae</taxon>
        <taxon>Andropogoneae</taxon>
        <taxon>Saccharinae</taxon>
        <taxon>Miscanthus</taxon>
    </lineage>
</organism>
<dbReference type="SUPFAM" id="SSF50630">
    <property type="entry name" value="Acid proteases"/>
    <property type="match status" value="1"/>
</dbReference>
<sequence length="510" mass="54365">MTADGEGGGEKSKFRWLDAARYAVAAAVTVLIMAVIVNAVKVVLRPDSLQLSVDKGSIFTAQYPPQLIMELKLRAQNPSGRVRMYYVGVTGYLFDNTTSASASLDPGYDSVVIFKPKDMAVVQQEALDCSLGMKVVREKQMDPSHFDVLYNGSSFSDMTLRLDGDLITEVTSELNMTRRTTYYCEELLVGGNGDDEAFNDPATQRHLGPVVPPSRAVRSPPAASTCAAKARPPPSLADLLRQDQLRVDHIHRRLSSSSEGVRVSKQAGPVKEPVRSEVIHLHDQPVIQVTIGSERKTSAGGGRGGVGGQQSQAAGVVQTVVLDTASDVPWYRVPIPSSPALSSSSGTYGSDLLALAADPANGALSFKFGCSHAEAKQGEEGSLNNATAGVMALGGGPESLVSQTTATYGSAFSYCIPATESRQPGFFVLGGSGDPSAGARYVVTPLLRYARVPTFYRVRLLAIAVDGQQLNVTPSVFAAGSVLDSRTAITRLPPTQYQKLREAFRSRMAM</sequence>
<keyword evidence="3" id="KW-0472">Membrane</keyword>
<evidence type="ECO:0000259" key="4">
    <source>
        <dbReference type="PROSITE" id="PS51767"/>
    </source>
</evidence>
<dbReference type="InterPro" id="IPR032799">
    <property type="entry name" value="TAXi_C"/>
</dbReference>
<keyword evidence="6" id="KW-1185">Reference proteome</keyword>
<dbReference type="GO" id="GO:0006508">
    <property type="term" value="P:proteolysis"/>
    <property type="evidence" value="ECO:0007669"/>
    <property type="project" value="InterPro"/>
</dbReference>
<evidence type="ECO:0000313" key="5">
    <source>
        <dbReference type="EMBL" id="CAD6337967.1"/>
    </source>
</evidence>
<dbReference type="GO" id="GO:0004190">
    <property type="term" value="F:aspartic-type endopeptidase activity"/>
    <property type="evidence" value="ECO:0007669"/>
    <property type="project" value="InterPro"/>
</dbReference>
<dbReference type="InterPro" id="IPR033121">
    <property type="entry name" value="PEPTIDASE_A1"/>
</dbReference>
<feature type="transmembrane region" description="Helical" evidence="3">
    <location>
        <begin position="20"/>
        <end position="40"/>
    </location>
</feature>
<evidence type="ECO:0000256" key="3">
    <source>
        <dbReference type="SAM" id="Phobius"/>
    </source>
</evidence>
<dbReference type="InterPro" id="IPR021109">
    <property type="entry name" value="Peptidase_aspartic_dom_sf"/>
</dbReference>
<dbReference type="Proteomes" id="UP000604825">
    <property type="component" value="Unassembled WGS sequence"/>
</dbReference>
<evidence type="ECO:0000256" key="1">
    <source>
        <dbReference type="ARBA" id="ARBA00007447"/>
    </source>
</evidence>
<name>A0A811S666_9POAL</name>
<protein>
    <recommendedName>
        <fullName evidence="4">Peptidase A1 domain-containing protein</fullName>
    </recommendedName>
</protein>
<dbReference type="PANTHER" id="PTHR13683:SF330">
    <property type="entry name" value="OS06G0118700 PROTEIN"/>
    <property type="match status" value="1"/>
</dbReference>
<dbReference type="Gene3D" id="2.40.70.10">
    <property type="entry name" value="Acid Proteases"/>
    <property type="match status" value="2"/>
</dbReference>
<dbReference type="InterPro" id="IPR001461">
    <property type="entry name" value="Aspartic_peptidase_A1"/>
</dbReference>
<dbReference type="Pfam" id="PF14541">
    <property type="entry name" value="TAXi_C"/>
    <property type="match status" value="1"/>
</dbReference>
<gene>
    <name evidence="5" type="ORF">NCGR_LOCUS62065</name>
</gene>
<dbReference type="InterPro" id="IPR032861">
    <property type="entry name" value="TAXi_N"/>
</dbReference>
<dbReference type="AlphaFoldDB" id="A0A811S666"/>